<organism evidence="2 3">
    <name type="scientific">Linum tenue</name>
    <dbReference type="NCBI Taxonomy" id="586396"/>
    <lineage>
        <taxon>Eukaryota</taxon>
        <taxon>Viridiplantae</taxon>
        <taxon>Streptophyta</taxon>
        <taxon>Embryophyta</taxon>
        <taxon>Tracheophyta</taxon>
        <taxon>Spermatophyta</taxon>
        <taxon>Magnoliopsida</taxon>
        <taxon>eudicotyledons</taxon>
        <taxon>Gunneridae</taxon>
        <taxon>Pentapetalae</taxon>
        <taxon>rosids</taxon>
        <taxon>fabids</taxon>
        <taxon>Malpighiales</taxon>
        <taxon>Linaceae</taxon>
        <taxon>Linum</taxon>
    </lineage>
</organism>
<dbReference type="PANTHER" id="PTHR31973">
    <property type="entry name" value="POLYPROTEIN, PUTATIVE-RELATED"/>
    <property type="match status" value="1"/>
</dbReference>
<comment type="caution">
    <text evidence="2">The sequence shown here is derived from an EMBL/GenBank/DDBJ whole genome shotgun (WGS) entry which is preliminary data.</text>
</comment>
<keyword evidence="3" id="KW-1185">Reference proteome</keyword>
<dbReference type="Proteomes" id="UP001154282">
    <property type="component" value="Unassembled WGS sequence"/>
</dbReference>
<feature type="domain" description="MULE transposase" evidence="1">
    <location>
        <begin position="71"/>
        <end position="167"/>
    </location>
</feature>
<accession>A0AAV0S059</accession>
<evidence type="ECO:0000313" key="2">
    <source>
        <dbReference type="EMBL" id="CAI0625436.1"/>
    </source>
</evidence>
<name>A0AAV0S059_9ROSI</name>
<evidence type="ECO:0000313" key="3">
    <source>
        <dbReference type="Proteomes" id="UP001154282"/>
    </source>
</evidence>
<feature type="non-terminal residue" evidence="2">
    <location>
        <position position="285"/>
    </location>
</feature>
<reference evidence="2" key="1">
    <citation type="submission" date="2022-08" db="EMBL/GenBank/DDBJ databases">
        <authorList>
            <person name="Gutierrez-Valencia J."/>
        </authorList>
    </citation>
    <scope>NUCLEOTIDE SEQUENCE</scope>
</reference>
<evidence type="ECO:0000259" key="1">
    <source>
        <dbReference type="Pfam" id="PF10551"/>
    </source>
</evidence>
<dbReference type="PANTHER" id="PTHR31973:SF195">
    <property type="entry name" value="MUDR FAMILY TRANSPOSASE"/>
    <property type="match status" value="1"/>
</dbReference>
<dbReference type="InterPro" id="IPR018289">
    <property type="entry name" value="MULE_transposase_dom"/>
</dbReference>
<sequence length="285" mass="33325">MAAVFGDWEESYAFLPKLILALEVSNPGTIFSPRYQDEEIQSPVAGNNRQFKRLFWAFKPCIDGFPYCVPVIQVDGTFLTGKYKGTLLIASGADANRLVYPLAFAIVEGENTDSYGWFFRQIQLHVTRRTNLTIISDRHAGIRAAILGLDPAWNWSQRWCIRHFKSNWNHHFKRRKLADSLWWIAVAYQEKKFKEKMQNIRQICPEGAQWLDQHDLEMWTFHKDGGHRWGIATTNSSESINNVYRECRALPISAIVEMTFWKTNRWFVNRLHWCEKREALGKVHS</sequence>
<dbReference type="Pfam" id="PF10551">
    <property type="entry name" value="MULE"/>
    <property type="match status" value="1"/>
</dbReference>
<protein>
    <recommendedName>
        <fullName evidence="1">MULE transposase domain-containing protein</fullName>
    </recommendedName>
</protein>
<proteinExistence type="predicted"/>
<dbReference type="EMBL" id="CAMGYJ010000011">
    <property type="protein sequence ID" value="CAI0625436.1"/>
    <property type="molecule type" value="Genomic_DNA"/>
</dbReference>
<gene>
    <name evidence="2" type="ORF">LITE_LOCUS50425</name>
</gene>
<dbReference type="AlphaFoldDB" id="A0AAV0S059"/>